<dbReference type="SUPFAM" id="SSF102114">
    <property type="entry name" value="Radical SAM enzymes"/>
    <property type="match status" value="1"/>
</dbReference>
<dbReference type="SFLD" id="SFLDG01082">
    <property type="entry name" value="B12-binding_domain_containing"/>
    <property type="match status" value="1"/>
</dbReference>
<name>A0A5K7Z6X9_9BACT</name>
<dbReference type="InterPro" id="IPR023404">
    <property type="entry name" value="rSAM_horseshoe"/>
</dbReference>
<dbReference type="CDD" id="cd01335">
    <property type="entry name" value="Radical_SAM"/>
    <property type="match status" value="1"/>
</dbReference>
<gene>
    <name evidence="2" type="ORF">DSCW_41850</name>
</gene>
<dbReference type="InterPro" id="IPR018768">
    <property type="entry name" value="DUF2344"/>
</dbReference>
<dbReference type="Gene3D" id="3.80.30.20">
    <property type="entry name" value="tm_1862 like domain"/>
    <property type="match status" value="1"/>
</dbReference>
<dbReference type="InterPro" id="IPR058240">
    <property type="entry name" value="rSAM_sf"/>
</dbReference>
<dbReference type="PANTHER" id="PTHR42731">
    <property type="entry name" value="SLL1084 PROTEIN"/>
    <property type="match status" value="1"/>
</dbReference>
<organism evidence="2 3">
    <name type="scientific">Desulfosarcina widdelii</name>
    <dbReference type="NCBI Taxonomy" id="947919"/>
    <lineage>
        <taxon>Bacteria</taxon>
        <taxon>Pseudomonadati</taxon>
        <taxon>Thermodesulfobacteriota</taxon>
        <taxon>Desulfobacteria</taxon>
        <taxon>Desulfobacterales</taxon>
        <taxon>Desulfosarcinaceae</taxon>
        <taxon>Desulfosarcina</taxon>
    </lineage>
</organism>
<evidence type="ECO:0000313" key="2">
    <source>
        <dbReference type="EMBL" id="BBO76768.1"/>
    </source>
</evidence>
<dbReference type="CDD" id="cd02065">
    <property type="entry name" value="B12-binding_like"/>
    <property type="match status" value="1"/>
</dbReference>
<dbReference type="InterPro" id="IPR007197">
    <property type="entry name" value="rSAM"/>
</dbReference>
<reference evidence="2 3" key="1">
    <citation type="submission" date="2019-11" db="EMBL/GenBank/DDBJ databases">
        <title>Comparative genomics of hydrocarbon-degrading Desulfosarcina strains.</title>
        <authorList>
            <person name="Watanabe M."/>
            <person name="Kojima H."/>
            <person name="Fukui M."/>
        </authorList>
    </citation>
    <scope>NUCLEOTIDE SEQUENCE [LARGE SCALE GENOMIC DNA]</scope>
    <source>
        <strain evidence="2 3">PP31</strain>
    </source>
</reference>
<dbReference type="InterPro" id="IPR045784">
    <property type="entry name" value="Radical_SAM_N2"/>
</dbReference>
<dbReference type="EMBL" id="AP021875">
    <property type="protein sequence ID" value="BBO76768.1"/>
    <property type="molecule type" value="Genomic_DNA"/>
</dbReference>
<feature type="domain" description="Radical SAM core" evidence="1">
    <location>
        <begin position="253"/>
        <end position="485"/>
    </location>
</feature>
<dbReference type="NCBIfam" id="TIGR03960">
    <property type="entry name" value="rSAM_fuse_unch"/>
    <property type="match status" value="1"/>
</dbReference>
<dbReference type="GO" id="GO:0051536">
    <property type="term" value="F:iron-sulfur cluster binding"/>
    <property type="evidence" value="ECO:0007669"/>
    <property type="project" value="InterPro"/>
</dbReference>
<dbReference type="Pfam" id="PF10105">
    <property type="entry name" value="DUF2344"/>
    <property type="match status" value="1"/>
</dbReference>
<dbReference type="PROSITE" id="PS51918">
    <property type="entry name" value="RADICAL_SAM"/>
    <property type="match status" value="1"/>
</dbReference>
<proteinExistence type="predicted"/>
<dbReference type="NCBIfam" id="TIGR03936">
    <property type="entry name" value="sam_1_link_chp"/>
    <property type="match status" value="1"/>
</dbReference>
<dbReference type="SFLD" id="SFLDS00029">
    <property type="entry name" value="Radical_SAM"/>
    <property type="match status" value="1"/>
</dbReference>
<dbReference type="GO" id="GO:0003824">
    <property type="term" value="F:catalytic activity"/>
    <property type="evidence" value="ECO:0007669"/>
    <property type="project" value="InterPro"/>
</dbReference>
<dbReference type="Pfam" id="PF04055">
    <property type="entry name" value="Radical_SAM"/>
    <property type="match status" value="1"/>
</dbReference>
<dbReference type="KEGG" id="dwd:DSCW_41850"/>
<dbReference type="Proteomes" id="UP000427769">
    <property type="component" value="Chromosome"/>
</dbReference>
<dbReference type="InterPro" id="IPR006638">
    <property type="entry name" value="Elp3/MiaA/NifB-like_rSAM"/>
</dbReference>
<dbReference type="OrthoDB" id="9806827at2"/>
<sequence>MSELTIQDFLPLVQMPSRYLGGEVNSIHKKWEKTRLHVSLAFPDLYEIATSHFGIQILYSILNKQESILAERVFAPAVDMEAHLRKNKEALSSLESRVPLHRFDIVGFSLLYELNYTNMVNMLDLGGIPFLAKERDESHPLVIAGGPCMCNPEPVADFFDAIVVGDGEPVILQMTEAWMDWRSSNKACKKDLLIAWSQIKGVYIPSFFEPSKETGSNGYLIPKVENYRKIERSVVAELDEADFPIDPIVPFGKPIHDRLRMEIARGCTRGCRFCQAGMIYRPVRERHPQKVLDSIKRSMKGTGYEDLSLLSLSTGDYSCVAPLIKKIMEFGNKDRLSVSLPSLRAGSLTPELMELIKKVRKTGFTIAPEAGSQRLRDVINKNITEADIFETVQNAFSLGWKIIKLYFMVGLPTETSDDVAAIADLVKRLRNTIQQSGKRPRINVSVATFVPKPHTPFQWEPQISLKDAVEKINWLKDKLKLSGIHVKWQDPRVSMIEGVWARGDRKLGNVLIDAWKSGCRFDGWSDFFDFDRWQAVFKKNEIRTAEFTLGPFATRQPLAWEHIDMGVKRSFLLQEKKRAFEGVLTGDCRTGDCRSCGVCDFDRIKPVTFPECSITSDEESTQRLAGQNEMTAKYLMTFKKMGPARFLGHLEMVKIFIRSLRRARIPLKYSKGFHPMPKISFRDTLPMGMQSEEEQMVLVLNEAMAPEKLMLRVAGHLPDGFEIVGCTSFEKKSRDYEVSHQRYHVELRDGFFNQKDLDSFFENKELKIEKKNKKSKLVVVDLKKAVTEIELLDQRQARMSLGKDNQQTVRPAQVLKTVFHLSESQILTAVITKQKGCHV</sequence>
<protein>
    <submittedName>
        <fullName evidence="2">B12-binding protein</fullName>
    </submittedName>
</protein>
<keyword evidence="3" id="KW-1185">Reference proteome</keyword>
<dbReference type="RefSeq" id="WP_155305573.1">
    <property type="nucleotide sequence ID" value="NZ_AP021875.1"/>
</dbReference>
<dbReference type="AlphaFoldDB" id="A0A5K7Z6X9"/>
<dbReference type="Pfam" id="PF19864">
    <property type="entry name" value="Radical_SAM_N2"/>
    <property type="match status" value="1"/>
</dbReference>
<evidence type="ECO:0000313" key="3">
    <source>
        <dbReference type="Proteomes" id="UP000427769"/>
    </source>
</evidence>
<evidence type="ECO:0000259" key="1">
    <source>
        <dbReference type="PROSITE" id="PS51918"/>
    </source>
</evidence>
<accession>A0A5K7Z6X9</accession>
<dbReference type="InterPro" id="IPR023862">
    <property type="entry name" value="CHP03960_rSAM"/>
</dbReference>
<dbReference type="PANTHER" id="PTHR42731:SF1">
    <property type="entry name" value="RADICAL SAM DOMAIN PROTEIN"/>
    <property type="match status" value="1"/>
</dbReference>
<dbReference type="SMART" id="SM00729">
    <property type="entry name" value="Elp3"/>
    <property type="match status" value="1"/>
</dbReference>